<gene>
    <name evidence="1" type="ORF">EPJ72_12935</name>
</gene>
<sequence length="36" mass="4346">MKNKLERRYIPVATPRYNGVVERVHGIDERELYTLE</sequence>
<reference evidence="1 2" key="1">
    <citation type="journal article" date="1992" name="Lakartidningen">
        <title>[Penicillin V and not amoxicillin is the first choice preparation in acute otitis].</title>
        <authorList>
            <person name="Kamme C."/>
            <person name="Lundgren K."/>
            <person name="Prellner K."/>
        </authorList>
    </citation>
    <scope>NUCLEOTIDE SEQUENCE [LARGE SCALE GENOMIC DNA]</scope>
    <source>
        <strain evidence="1 2">PC5538III-hc</strain>
    </source>
</reference>
<evidence type="ECO:0000313" key="1">
    <source>
        <dbReference type="EMBL" id="TXJ34961.1"/>
    </source>
</evidence>
<dbReference type="Proteomes" id="UP000323176">
    <property type="component" value="Unassembled WGS sequence"/>
</dbReference>
<organism evidence="1 2">
    <name type="scientific">Brachyspira pilosicoli</name>
    <name type="common">Serpulina pilosicoli</name>
    <dbReference type="NCBI Taxonomy" id="52584"/>
    <lineage>
        <taxon>Bacteria</taxon>
        <taxon>Pseudomonadati</taxon>
        <taxon>Spirochaetota</taxon>
        <taxon>Spirochaetia</taxon>
        <taxon>Brachyspirales</taxon>
        <taxon>Brachyspiraceae</taxon>
        <taxon>Brachyspira</taxon>
    </lineage>
</organism>
<comment type="caution">
    <text evidence="1">The sequence shown here is derived from an EMBL/GenBank/DDBJ whole genome shotgun (WGS) entry which is preliminary data.</text>
</comment>
<name>A0A5C8ED96_BRAPL</name>
<dbReference type="AlphaFoldDB" id="A0A5C8ED96"/>
<evidence type="ECO:0000313" key="2">
    <source>
        <dbReference type="Proteomes" id="UP000323176"/>
    </source>
</evidence>
<dbReference type="EMBL" id="SAXY01000109">
    <property type="protein sequence ID" value="TXJ34961.1"/>
    <property type="molecule type" value="Genomic_DNA"/>
</dbReference>
<protein>
    <submittedName>
        <fullName evidence="1">Uncharacterized protein</fullName>
    </submittedName>
</protein>
<accession>A0A5C8ED96</accession>
<proteinExistence type="predicted"/>